<evidence type="ECO:0000256" key="1">
    <source>
        <dbReference type="ARBA" id="ARBA00006494"/>
    </source>
</evidence>
<dbReference type="Gene3D" id="3.40.30.10">
    <property type="entry name" value="Glutaredoxin"/>
    <property type="match status" value="1"/>
</dbReference>
<dbReference type="GO" id="GO:0005739">
    <property type="term" value="C:mitochondrion"/>
    <property type="evidence" value="ECO:0007669"/>
    <property type="project" value="TreeGrafter"/>
</dbReference>
<evidence type="ECO:0000256" key="3">
    <source>
        <dbReference type="ARBA" id="ARBA00047960"/>
    </source>
</evidence>
<accession>S3D197</accession>
<dbReference type="RefSeq" id="XP_008087095.1">
    <property type="nucleotide sequence ID" value="XM_008088904.1"/>
</dbReference>
<dbReference type="GO" id="GO:0004602">
    <property type="term" value="F:glutathione peroxidase activity"/>
    <property type="evidence" value="ECO:0007669"/>
    <property type="project" value="TreeGrafter"/>
</dbReference>
<dbReference type="PANTHER" id="PTHR42943:SF2">
    <property type="entry name" value="GLUTATHIONE S-TRANSFERASE KAPPA 1"/>
    <property type="match status" value="1"/>
</dbReference>
<dbReference type="EC" id="2.5.1.18" evidence="4"/>
<gene>
    <name evidence="7" type="ORF">GLAREA_01688</name>
</gene>
<evidence type="ECO:0000259" key="6">
    <source>
        <dbReference type="Pfam" id="PF01323"/>
    </source>
</evidence>
<evidence type="ECO:0000256" key="5">
    <source>
        <dbReference type="PIRSR" id="PIRSR006386-1"/>
    </source>
</evidence>
<comment type="similarity">
    <text evidence="1 4">Belongs to the GST superfamily. Kappa family.</text>
</comment>
<keyword evidence="8" id="KW-1185">Reference proteome</keyword>
<dbReference type="OrthoDB" id="4664297at2759"/>
<dbReference type="PANTHER" id="PTHR42943">
    <property type="entry name" value="GLUTATHIONE S-TRANSFERASE KAPPA"/>
    <property type="match status" value="1"/>
</dbReference>
<dbReference type="SUPFAM" id="SSF52833">
    <property type="entry name" value="Thioredoxin-like"/>
    <property type="match status" value="1"/>
</dbReference>
<protein>
    <recommendedName>
        <fullName evidence="4">Glutathione S-transferase kappa</fullName>
        <ecNumber evidence="4">2.5.1.18</ecNumber>
    </recommendedName>
</protein>
<dbReference type="PIRSF" id="PIRSF006386">
    <property type="entry name" value="HCCAis_GSTk"/>
    <property type="match status" value="1"/>
</dbReference>
<dbReference type="KEGG" id="glz:GLAREA_01688"/>
<dbReference type="eggNOG" id="ENOG502S5GX">
    <property type="taxonomic scope" value="Eukaryota"/>
</dbReference>
<evidence type="ECO:0000313" key="8">
    <source>
        <dbReference type="Proteomes" id="UP000016922"/>
    </source>
</evidence>
<dbReference type="HOGENOM" id="CLU_069253_1_4_1"/>
<evidence type="ECO:0000256" key="4">
    <source>
        <dbReference type="PIRNR" id="PIRNR006386"/>
    </source>
</evidence>
<keyword evidence="2 4" id="KW-0808">Transferase</keyword>
<evidence type="ECO:0000313" key="7">
    <source>
        <dbReference type="EMBL" id="EPE25776.1"/>
    </source>
</evidence>
<feature type="domain" description="DSBA-like thioredoxin" evidence="6">
    <location>
        <begin position="7"/>
        <end position="193"/>
    </location>
</feature>
<dbReference type="EMBL" id="KE145371">
    <property type="protein sequence ID" value="EPE25776.1"/>
    <property type="molecule type" value="Genomic_DNA"/>
</dbReference>
<dbReference type="FunFam" id="3.40.30.10:FF:000096">
    <property type="entry name" value="Glutathione S-transferase kappa"/>
    <property type="match status" value="1"/>
</dbReference>
<dbReference type="InterPro" id="IPR036249">
    <property type="entry name" value="Thioredoxin-like_sf"/>
</dbReference>
<dbReference type="InterPro" id="IPR014440">
    <property type="entry name" value="HCCAis_GSTk"/>
</dbReference>
<sequence length="200" mass="22511">MGPKLLLYVDTVSPMAYEAYYILRNDPVFKSVEITYIPVFLGGLMKACGNTPPLNIKNKDKWIDKERIRWAKAFQVPMSEQKPPGFPPLTLLIMRALCAVAVLGGQDALIKCLDELYPAYWVHGKATHEKEGLMACLSKALGEEMARKAMEMAPKEGKELLGKNTDQAFAEGAFGLPWFVAENSKGERDVVWGWTIWRSW</sequence>
<dbReference type="AlphaFoldDB" id="S3D197"/>
<feature type="active site" description="Nucleophile" evidence="5">
    <location>
        <position position="13"/>
    </location>
</feature>
<dbReference type="GO" id="GO:0004364">
    <property type="term" value="F:glutathione transferase activity"/>
    <property type="evidence" value="ECO:0007669"/>
    <property type="project" value="UniProtKB-UniRule"/>
</dbReference>
<reference evidence="7 8" key="1">
    <citation type="journal article" date="2013" name="BMC Genomics">
        <title>Genomics-driven discovery of the pneumocandin biosynthetic gene cluster in the fungus Glarea lozoyensis.</title>
        <authorList>
            <person name="Chen L."/>
            <person name="Yue Q."/>
            <person name="Zhang X."/>
            <person name="Xiang M."/>
            <person name="Wang C."/>
            <person name="Li S."/>
            <person name="Che Y."/>
            <person name="Ortiz-Lopez F.J."/>
            <person name="Bills G.F."/>
            <person name="Liu X."/>
            <person name="An Z."/>
        </authorList>
    </citation>
    <scope>NUCLEOTIDE SEQUENCE [LARGE SCALE GENOMIC DNA]</scope>
    <source>
        <strain evidence="8">ATCC 20868 / MF5171</strain>
    </source>
</reference>
<name>S3D197_GLAL2</name>
<dbReference type="GO" id="GO:0006749">
    <property type="term" value="P:glutathione metabolic process"/>
    <property type="evidence" value="ECO:0007669"/>
    <property type="project" value="TreeGrafter"/>
</dbReference>
<dbReference type="InterPro" id="IPR051924">
    <property type="entry name" value="GST_Kappa/NadH"/>
</dbReference>
<dbReference type="GO" id="GO:0005777">
    <property type="term" value="C:peroxisome"/>
    <property type="evidence" value="ECO:0007669"/>
    <property type="project" value="TreeGrafter"/>
</dbReference>
<comment type="catalytic activity">
    <reaction evidence="3 4">
        <text>RX + glutathione = an S-substituted glutathione + a halide anion + H(+)</text>
        <dbReference type="Rhea" id="RHEA:16437"/>
        <dbReference type="ChEBI" id="CHEBI:15378"/>
        <dbReference type="ChEBI" id="CHEBI:16042"/>
        <dbReference type="ChEBI" id="CHEBI:17792"/>
        <dbReference type="ChEBI" id="CHEBI:57925"/>
        <dbReference type="ChEBI" id="CHEBI:90779"/>
        <dbReference type="EC" id="2.5.1.18"/>
    </reaction>
</comment>
<evidence type="ECO:0000256" key="2">
    <source>
        <dbReference type="ARBA" id="ARBA00022679"/>
    </source>
</evidence>
<proteinExistence type="inferred from homology"/>
<dbReference type="GeneID" id="19460746"/>
<dbReference type="InterPro" id="IPR001853">
    <property type="entry name" value="DSBA-like_thioredoxin_dom"/>
</dbReference>
<dbReference type="Proteomes" id="UP000016922">
    <property type="component" value="Unassembled WGS sequence"/>
</dbReference>
<dbReference type="Pfam" id="PF01323">
    <property type="entry name" value="DSBA"/>
    <property type="match status" value="1"/>
</dbReference>
<dbReference type="OMA" id="ECTNSKG"/>
<organism evidence="7 8">
    <name type="scientific">Glarea lozoyensis (strain ATCC 20868 / MF5171)</name>
    <dbReference type="NCBI Taxonomy" id="1116229"/>
    <lineage>
        <taxon>Eukaryota</taxon>
        <taxon>Fungi</taxon>
        <taxon>Dikarya</taxon>
        <taxon>Ascomycota</taxon>
        <taxon>Pezizomycotina</taxon>
        <taxon>Leotiomycetes</taxon>
        <taxon>Helotiales</taxon>
        <taxon>Helotiaceae</taxon>
        <taxon>Glarea</taxon>
    </lineage>
</organism>